<dbReference type="AlphaFoldDB" id="A0A165CFH4"/>
<dbReference type="EMBL" id="KV427650">
    <property type="protein sequence ID" value="KZT02715.1"/>
    <property type="molecule type" value="Genomic_DNA"/>
</dbReference>
<keyword evidence="2" id="KW-1185">Reference proteome</keyword>
<evidence type="ECO:0000313" key="1">
    <source>
        <dbReference type="EMBL" id="KZT02715.1"/>
    </source>
</evidence>
<dbReference type="Proteomes" id="UP000076871">
    <property type="component" value="Unassembled WGS sequence"/>
</dbReference>
<dbReference type="InParanoid" id="A0A165CFH4"/>
<evidence type="ECO:0000313" key="2">
    <source>
        <dbReference type="Proteomes" id="UP000076871"/>
    </source>
</evidence>
<dbReference type="RefSeq" id="XP_040760455.1">
    <property type="nucleotide sequence ID" value="XM_040913127.1"/>
</dbReference>
<dbReference type="GeneID" id="63830155"/>
<protein>
    <submittedName>
        <fullName evidence="1">Uncharacterized protein</fullName>
    </submittedName>
</protein>
<reference evidence="1 2" key="1">
    <citation type="journal article" date="2016" name="Mol. Biol. Evol.">
        <title>Comparative Genomics of Early-Diverging Mushroom-Forming Fungi Provides Insights into the Origins of Lignocellulose Decay Capabilities.</title>
        <authorList>
            <person name="Nagy L.G."/>
            <person name="Riley R."/>
            <person name="Tritt A."/>
            <person name="Adam C."/>
            <person name="Daum C."/>
            <person name="Floudas D."/>
            <person name="Sun H."/>
            <person name="Yadav J.S."/>
            <person name="Pangilinan J."/>
            <person name="Larsson K.H."/>
            <person name="Matsuura K."/>
            <person name="Barry K."/>
            <person name="Labutti K."/>
            <person name="Kuo R."/>
            <person name="Ohm R.A."/>
            <person name="Bhattacharya S.S."/>
            <person name="Shirouzu T."/>
            <person name="Yoshinaga Y."/>
            <person name="Martin F.M."/>
            <person name="Grigoriev I.V."/>
            <person name="Hibbett D.S."/>
        </authorList>
    </citation>
    <scope>NUCLEOTIDE SEQUENCE [LARGE SCALE GENOMIC DNA]</scope>
    <source>
        <strain evidence="1 2">93-53</strain>
    </source>
</reference>
<proteinExistence type="predicted"/>
<sequence length="191" mass="21166">MRRCSSSTRASSDNYSRFAIQLLVFAVDSLGSGLCANVTWTVDFGVCARSTSLKIFSACDSNSDALFERQWYSLLRRTTSSINPPECRLKCALTCDASRNYFDALLSVNAFPHAGRSVNVLFISEVLDVDIVGSDQITGPDIRPTTHFNVTRRPTVINASERQRVDEHIRHFASDALTPLSNGNFKSTVDF</sequence>
<gene>
    <name evidence="1" type="ORF">LAESUDRAFT_762601</name>
</gene>
<organism evidence="1 2">
    <name type="scientific">Laetiporus sulphureus 93-53</name>
    <dbReference type="NCBI Taxonomy" id="1314785"/>
    <lineage>
        <taxon>Eukaryota</taxon>
        <taxon>Fungi</taxon>
        <taxon>Dikarya</taxon>
        <taxon>Basidiomycota</taxon>
        <taxon>Agaricomycotina</taxon>
        <taxon>Agaricomycetes</taxon>
        <taxon>Polyporales</taxon>
        <taxon>Laetiporus</taxon>
    </lineage>
</organism>
<accession>A0A165CFH4</accession>
<name>A0A165CFH4_9APHY</name>